<dbReference type="VEuPathDB" id="VectorBase:GAUT041937"/>
<dbReference type="PROSITE" id="PS50005">
    <property type="entry name" value="TPR"/>
    <property type="match status" value="1"/>
</dbReference>
<keyword evidence="5" id="KW-0802">TPR repeat</keyword>
<keyword evidence="3" id="KW-0963">Cytoplasm</keyword>
<dbReference type="Gene3D" id="1.10.10.10">
    <property type="entry name" value="Winged helix-like DNA-binding domain superfamily/Winged helix DNA-binding domain"/>
    <property type="match status" value="1"/>
</dbReference>
<dbReference type="Pfam" id="PF22241">
    <property type="entry name" value="PSMD12-CSN4_N"/>
    <property type="match status" value="1"/>
</dbReference>
<protein>
    <recommendedName>
        <fullName evidence="7">PSMD12/CSN4-like N-terminal domain-containing protein</fullName>
    </recommendedName>
</protein>
<evidence type="ECO:0000256" key="1">
    <source>
        <dbReference type="ARBA" id="ARBA00004123"/>
    </source>
</evidence>
<evidence type="ECO:0000256" key="6">
    <source>
        <dbReference type="SAM" id="Phobius"/>
    </source>
</evidence>
<reference evidence="8" key="1">
    <citation type="submission" date="2020-05" db="UniProtKB">
        <authorList>
            <consortium name="EnsemblMetazoa"/>
        </authorList>
    </citation>
    <scope>IDENTIFICATION</scope>
    <source>
        <strain evidence="8">TTRI</strain>
    </source>
</reference>
<proteinExistence type="predicted"/>
<keyword evidence="9" id="KW-1185">Reference proteome</keyword>
<dbReference type="InterPro" id="IPR019734">
    <property type="entry name" value="TPR_rpt"/>
</dbReference>
<keyword evidence="6" id="KW-0472">Membrane</keyword>
<feature type="domain" description="PSMD12/CSN4-like N-terminal" evidence="7">
    <location>
        <begin position="61"/>
        <end position="219"/>
    </location>
</feature>
<sequence>MANTVESVIRRLLPINNFEGSPMVQFNLYVSLFDEILANANKNLYNVYDVFLRNMVSGVVLVVVARITISKVISKLRQVSDALALDLCQITLEILPRNYLFDEHIAEVIQLIASIVELQGFAKQAAETLATLPFNKASSYNTVPFRFDMYVKIARLFLEADDVGQAEAYIKRATKLQPKITEQQSKISYRMYYARILERKHKFAEAAKHYADLSSIPHISMPVLQRAIVCTILSPVCRERSVLLAQLHQDKRVKNLLAYDVIEKMHLGVVVKRAELQQFETLLQKHHKSIATDGISVFDRAIIEHNVMACDKVCNIIPFEALAAISGTPTDVTELVGSKMIAEGRLDGHFETLCVINIQFKQNNVNAIQLANAIDLLWTEIAQNSKIIR</sequence>
<dbReference type="InterPro" id="IPR054559">
    <property type="entry name" value="PSMD12-CSN4-like_N"/>
</dbReference>
<evidence type="ECO:0000256" key="4">
    <source>
        <dbReference type="ARBA" id="ARBA00023242"/>
    </source>
</evidence>
<dbReference type="STRING" id="7395.A0A1A9VMP8"/>
<dbReference type="EnsemblMetazoa" id="GAUT041937-RA">
    <property type="protein sequence ID" value="GAUT041937-PA"/>
    <property type="gene ID" value="GAUT041937"/>
</dbReference>
<dbReference type="InterPro" id="IPR040134">
    <property type="entry name" value="PSMD12/CSN4"/>
</dbReference>
<feature type="transmembrane region" description="Helical" evidence="6">
    <location>
        <begin position="50"/>
        <end position="69"/>
    </location>
</feature>
<evidence type="ECO:0000313" key="9">
    <source>
        <dbReference type="Proteomes" id="UP000078200"/>
    </source>
</evidence>
<dbReference type="AlphaFoldDB" id="A0A1A9VMP8"/>
<organism evidence="8 9">
    <name type="scientific">Glossina austeni</name>
    <name type="common">Savannah tsetse fly</name>
    <dbReference type="NCBI Taxonomy" id="7395"/>
    <lineage>
        <taxon>Eukaryota</taxon>
        <taxon>Metazoa</taxon>
        <taxon>Ecdysozoa</taxon>
        <taxon>Arthropoda</taxon>
        <taxon>Hexapoda</taxon>
        <taxon>Insecta</taxon>
        <taxon>Pterygota</taxon>
        <taxon>Neoptera</taxon>
        <taxon>Endopterygota</taxon>
        <taxon>Diptera</taxon>
        <taxon>Brachycera</taxon>
        <taxon>Muscomorpha</taxon>
        <taxon>Hippoboscoidea</taxon>
        <taxon>Glossinidae</taxon>
        <taxon>Glossina</taxon>
    </lineage>
</organism>
<feature type="repeat" description="TPR" evidence="5">
    <location>
        <begin position="147"/>
        <end position="180"/>
    </location>
</feature>
<dbReference type="PANTHER" id="PTHR10855">
    <property type="entry name" value="26S PROTEASOME NON-ATPASE REGULATORY SUBUNIT 12/COP9 SIGNALOSOME COMPLEX SUBUNIT 4"/>
    <property type="match status" value="1"/>
</dbReference>
<dbReference type="PANTHER" id="PTHR10855:SF2">
    <property type="entry name" value="COP9 SIGNALOSOME COMPLEX SUBUNIT 4"/>
    <property type="match status" value="1"/>
</dbReference>
<evidence type="ECO:0000259" key="7">
    <source>
        <dbReference type="Pfam" id="PF22241"/>
    </source>
</evidence>
<dbReference type="InterPro" id="IPR011990">
    <property type="entry name" value="TPR-like_helical_dom_sf"/>
</dbReference>
<dbReference type="Proteomes" id="UP000078200">
    <property type="component" value="Unassembled WGS sequence"/>
</dbReference>
<comment type="subcellular location">
    <subcellularLocation>
        <location evidence="2">Cytoplasm</location>
    </subcellularLocation>
    <subcellularLocation>
        <location evidence="1">Nucleus</location>
    </subcellularLocation>
</comment>
<evidence type="ECO:0000256" key="2">
    <source>
        <dbReference type="ARBA" id="ARBA00004496"/>
    </source>
</evidence>
<dbReference type="GO" id="GO:0005829">
    <property type="term" value="C:cytosol"/>
    <property type="evidence" value="ECO:0007669"/>
    <property type="project" value="TreeGrafter"/>
</dbReference>
<name>A0A1A9VMP8_GLOAU</name>
<keyword evidence="4" id="KW-0539">Nucleus</keyword>
<keyword evidence="6" id="KW-1133">Transmembrane helix</keyword>
<dbReference type="InterPro" id="IPR036388">
    <property type="entry name" value="WH-like_DNA-bd_sf"/>
</dbReference>
<evidence type="ECO:0000256" key="5">
    <source>
        <dbReference type="PROSITE-ProRule" id="PRU00339"/>
    </source>
</evidence>
<accession>A0A1A9VMP8</accession>
<evidence type="ECO:0000256" key="3">
    <source>
        <dbReference type="ARBA" id="ARBA00022490"/>
    </source>
</evidence>
<dbReference type="GO" id="GO:0008180">
    <property type="term" value="C:COP9 signalosome"/>
    <property type="evidence" value="ECO:0007669"/>
    <property type="project" value="TreeGrafter"/>
</dbReference>
<keyword evidence="6" id="KW-0812">Transmembrane</keyword>
<dbReference type="SUPFAM" id="SSF48452">
    <property type="entry name" value="TPR-like"/>
    <property type="match status" value="1"/>
</dbReference>
<evidence type="ECO:0000313" key="8">
    <source>
        <dbReference type="EnsemblMetazoa" id="GAUT041937-PA"/>
    </source>
</evidence>
<dbReference type="Gene3D" id="1.25.40.10">
    <property type="entry name" value="Tetratricopeptide repeat domain"/>
    <property type="match status" value="1"/>
</dbReference>